<sequence>MDSGSMKSCKLGHLSTPELAISHLSSLQLYPKLEYLY</sequence>
<evidence type="ECO:0000313" key="1">
    <source>
        <dbReference type="EMBL" id="MBX49129.1"/>
    </source>
</evidence>
<dbReference type="AlphaFoldDB" id="A0A2P2P371"/>
<protein>
    <submittedName>
        <fullName evidence="1">Uncharacterized protein</fullName>
    </submittedName>
</protein>
<dbReference type="EMBL" id="GGEC01068645">
    <property type="protein sequence ID" value="MBX49129.1"/>
    <property type="molecule type" value="Transcribed_RNA"/>
</dbReference>
<reference evidence="1" key="1">
    <citation type="submission" date="2018-02" db="EMBL/GenBank/DDBJ databases">
        <title>Rhizophora mucronata_Transcriptome.</title>
        <authorList>
            <person name="Meera S.P."/>
            <person name="Sreeshan A."/>
            <person name="Augustine A."/>
        </authorList>
    </citation>
    <scope>NUCLEOTIDE SEQUENCE</scope>
    <source>
        <tissue evidence="1">Leaf</tissue>
    </source>
</reference>
<organism evidence="1">
    <name type="scientific">Rhizophora mucronata</name>
    <name type="common">Asiatic mangrove</name>
    <dbReference type="NCBI Taxonomy" id="61149"/>
    <lineage>
        <taxon>Eukaryota</taxon>
        <taxon>Viridiplantae</taxon>
        <taxon>Streptophyta</taxon>
        <taxon>Embryophyta</taxon>
        <taxon>Tracheophyta</taxon>
        <taxon>Spermatophyta</taxon>
        <taxon>Magnoliopsida</taxon>
        <taxon>eudicotyledons</taxon>
        <taxon>Gunneridae</taxon>
        <taxon>Pentapetalae</taxon>
        <taxon>rosids</taxon>
        <taxon>fabids</taxon>
        <taxon>Malpighiales</taxon>
        <taxon>Rhizophoraceae</taxon>
        <taxon>Rhizophora</taxon>
    </lineage>
</organism>
<accession>A0A2P2P371</accession>
<proteinExistence type="predicted"/>
<name>A0A2P2P371_RHIMU</name>